<dbReference type="PROSITE" id="PS50999">
    <property type="entry name" value="COX2_TM"/>
    <property type="match status" value="1"/>
</dbReference>
<reference evidence="6 7" key="1">
    <citation type="submission" date="2015-03" db="EMBL/GenBank/DDBJ databases">
        <title>Draft Genome Sequence of Burkholderia andropogonis type strain ICMP2807, isolated from Sorghum bicolor.</title>
        <authorList>
            <person name="Lopes-Santos L."/>
            <person name="Castro D.B."/>
            <person name="Ottoboni L.M."/>
            <person name="Park D."/>
            <person name="Weirc B.S."/>
            <person name="Destefano S.A."/>
        </authorList>
    </citation>
    <scope>NUCLEOTIDE SEQUENCE [LARGE SCALE GENOMIC DNA]</scope>
    <source>
        <strain evidence="6 7">ICMP2807</strain>
    </source>
</reference>
<keyword evidence="3 4" id="KW-0472">Membrane</keyword>
<keyword evidence="7" id="KW-1185">Reference proteome</keyword>
<dbReference type="Proteomes" id="UP000033618">
    <property type="component" value="Unassembled WGS sequence"/>
</dbReference>
<gene>
    <name evidence="6" type="ORF">WM40_01225</name>
</gene>
<evidence type="ECO:0000259" key="5">
    <source>
        <dbReference type="PROSITE" id="PS50999"/>
    </source>
</evidence>
<evidence type="ECO:0000313" key="6">
    <source>
        <dbReference type="EMBL" id="KKB65268.1"/>
    </source>
</evidence>
<feature type="transmembrane region" description="Helical" evidence="4">
    <location>
        <begin position="64"/>
        <end position="86"/>
    </location>
</feature>
<comment type="subcellular location">
    <subcellularLocation>
        <location evidence="1">Membrane</location>
        <topology evidence="1">Multi-pass membrane protein</topology>
    </subcellularLocation>
</comment>
<evidence type="ECO:0000256" key="3">
    <source>
        <dbReference type="ARBA" id="ARBA00023136"/>
    </source>
</evidence>
<name>A0A0F5K588_9BURK</name>
<dbReference type="InterPro" id="IPR011759">
    <property type="entry name" value="Cyt_c_oxidase_su2_TM_dom"/>
</dbReference>
<dbReference type="GO" id="GO:0022900">
    <property type="term" value="P:electron transport chain"/>
    <property type="evidence" value="ECO:0007669"/>
    <property type="project" value="InterPro"/>
</dbReference>
<dbReference type="SUPFAM" id="SSF81464">
    <property type="entry name" value="Cytochrome c oxidase subunit II-like, transmembrane region"/>
    <property type="match status" value="1"/>
</dbReference>
<dbReference type="STRING" id="28092.WM40_01225"/>
<feature type="domain" description="Cytochrome oxidase subunit II transmembrane region profile" evidence="5">
    <location>
        <begin position="1"/>
        <end position="91"/>
    </location>
</feature>
<keyword evidence="2 4" id="KW-0812">Transmembrane</keyword>
<evidence type="ECO:0000256" key="4">
    <source>
        <dbReference type="SAM" id="Phobius"/>
    </source>
</evidence>
<proteinExistence type="predicted"/>
<organism evidence="6 7">
    <name type="scientific">Robbsia andropogonis</name>
    <dbReference type="NCBI Taxonomy" id="28092"/>
    <lineage>
        <taxon>Bacteria</taxon>
        <taxon>Pseudomonadati</taxon>
        <taxon>Pseudomonadota</taxon>
        <taxon>Betaproteobacteria</taxon>
        <taxon>Burkholderiales</taxon>
        <taxon>Burkholderiaceae</taxon>
        <taxon>Robbsia</taxon>
    </lineage>
</organism>
<dbReference type="InterPro" id="IPR036257">
    <property type="entry name" value="Cyt_c_oxidase_su2_TM_sf"/>
</dbReference>
<dbReference type="PATRIC" id="fig|28092.6.peg.272"/>
<dbReference type="EMBL" id="LAQU01000001">
    <property type="protein sequence ID" value="KKB65268.1"/>
    <property type="molecule type" value="Genomic_DNA"/>
</dbReference>
<evidence type="ECO:0000256" key="2">
    <source>
        <dbReference type="ARBA" id="ARBA00022692"/>
    </source>
</evidence>
<dbReference type="Gene3D" id="1.10.287.90">
    <property type="match status" value="1"/>
</dbReference>
<dbReference type="Pfam" id="PF02790">
    <property type="entry name" value="COX2_TM"/>
    <property type="match status" value="1"/>
</dbReference>
<evidence type="ECO:0000313" key="7">
    <source>
        <dbReference type="Proteomes" id="UP000033618"/>
    </source>
</evidence>
<sequence>MMAAFDFAQWLHALLDIHVALMVFCLLVFAGVFVAMLYSILRLRRIRGRSEDGTNFHGSMTVEVVWLVVPFLIIIGMAIPATRLVFSLSAG</sequence>
<evidence type="ECO:0000256" key="1">
    <source>
        <dbReference type="ARBA" id="ARBA00004141"/>
    </source>
</evidence>
<keyword evidence="4" id="KW-1133">Transmembrane helix</keyword>
<dbReference type="AlphaFoldDB" id="A0A0F5K588"/>
<accession>A0A0F5K588</accession>
<feature type="transmembrane region" description="Helical" evidence="4">
    <location>
        <begin position="20"/>
        <end position="43"/>
    </location>
</feature>
<dbReference type="RefSeq" id="WP_024902493.1">
    <property type="nucleotide sequence ID" value="NZ_CADFGU010000001.1"/>
</dbReference>
<comment type="caution">
    <text evidence="6">The sequence shown here is derived from an EMBL/GenBank/DDBJ whole genome shotgun (WGS) entry which is preliminary data.</text>
</comment>
<protein>
    <recommendedName>
        <fullName evidence="5">Cytochrome oxidase subunit II transmembrane region profile domain-containing protein</fullName>
    </recommendedName>
</protein>
<dbReference type="GO" id="GO:0016020">
    <property type="term" value="C:membrane"/>
    <property type="evidence" value="ECO:0007669"/>
    <property type="project" value="UniProtKB-SubCell"/>
</dbReference>